<dbReference type="SFLD" id="SFLDG01150">
    <property type="entry name" value="Main.1:_Beta-like"/>
    <property type="match status" value="1"/>
</dbReference>
<feature type="domain" description="GST N-terminal" evidence="1">
    <location>
        <begin position="1"/>
        <end position="82"/>
    </location>
</feature>
<protein>
    <submittedName>
        <fullName evidence="3">Glutathione S-transferase</fullName>
    </submittedName>
</protein>
<dbReference type="PROSITE" id="PS50405">
    <property type="entry name" value="GST_CTER"/>
    <property type="match status" value="1"/>
</dbReference>
<dbReference type="EMBL" id="LAJE02000244">
    <property type="protein sequence ID" value="OEO29945.1"/>
    <property type="molecule type" value="Genomic_DNA"/>
</dbReference>
<dbReference type="InterPro" id="IPR036249">
    <property type="entry name" value="Thioredoxin-like_sf"/>
</dbReference>
<dbReference type="SFLD" id="SFLDS00019">
    <property type="entry name" value="Glutathione_Transferase_(cytos"/>
    <property type="match status" value="1"/>
</dbReference>
<evidence type="ECO:0000313" key="4">
    <source>
        <dbReference type="Proteomes" id="UP000095463"/>
    </source>
</evidence>
<dbReference type="InterPro" id="IPR036282">
    <property type="entry name" value="Glutathione-S-Trfase_C_sf"/>
</dbReference>
<dbReference type="GO" id="GO:0016740">
    <property type="term" value="F:transferase activity"/>
    <property type="evidence" value="ECO:0007669"/>
    <property type="project" value="UniProtKB-KW"/>
</dbReference>
<dbReference type="InterPro" id="IPR040079">
    <property type="entry name" value="Glutathione_S-Trfase"/>
</dbReference>
<dbReference type="PANTHER" id="PTHR44051:SF8">
    <property type="entry name" value="GLUTATHIONE S-TRANSFERASE GSTA"/>
    <property type="match status" value="1"/>
</dbReference>
<evidence type="ECO:0000259" key="1">
    <source>
        <dbReference type="PROSITE" id="PS50404"/>
    </source>
</evidence>
<dbReference type="InterPro" id="IPR004045">
    <property type="entry name" value="Glutathione_S-Trfase_N"/>
</dbReference>
<evidence type="ECO:0000313" key="3">
    <source>
        <dbReference type="EMBL" id="OEO29945.1"/>
    </source>
</evidence>
<sequence>MYQLFYAPGACSMAVHIILEEVGAEFELFAVSVANRDTQREPYLSINPKGRVPALRIRGEAKVLTELPAILRYLASRYPEHALAQSADPLLEARITEWLAWLSGWLHSVGYGLIWRPERFDPDPSHAPALAAQGKRVVEAAYQDIERALADTRTWSVEERFSIVDPFLLVFYRWGSSIGFSMRDRYPAWTRHAQLTLQRPAVQRAMAREGIALPVEACAALSPHAALLPPPVAL</sequence>
<name>A0A1E5XMZ6_9HYPH</name>
<dbReference type="RefSeq" id="WP_069910835.1">
    <property type="nucleotide sequence ID" value="NZ_LAJE02000244.1"/>
</dbReference>
<keyword evidence="4" id="KW-1185">Reference proteome</keyword>
<comment type="caution">
    <text evidence="3">The sequence shown here is derived from an EMBL/GenBank/DDBJ whole genome shotgun (WGS) entry which is preliminary data.</text>
</comment>
<evidence type="ECO:0000259" key="2">
    <source>
        <dbReference type="PROSITE" id="PS50405"/>
    </source>
</evidence>
<dbReference type="OrthoDB" id="7583243at2"/>
<organism evidence="3 4">
    <name type="scientific">Devosia insulae DS-56</name>
    <dbReference type="NCBI Taxonomy" id="1116389"/>
    <lineage>
        <taxon>Bacteria</taxon>
        <taxon>Pseudomonadati</taxon>
        <taxon>Pseudomonadota</taxon>
        <taxon>Alphaproteobacteria</taxon>
        <taxon>Hyphomicrobiales</taxon>
        <taxon>Devosiaceae</taxon>
        <taxon>Devosia</taxon>
    </lineage>
</organism>
<accession>A0A1E5XMZ6</accession>
<proteinExistence type="predicted"/>
<dbReference type="InterPro" id="IPR010987">
    <property type="entry name" value="Glutathione-S-Trfase_C-like"/>
</dbReference>
<gene>
    <name evidence="3" type="ORF">VW23_023715</name>
</gene>
<dbReference type="Gene3D" id="3.40.30.10">
    <property type="entry name" value="Glutaredoxin"/>
    <property type="match status" value="1"/>
</dbReference>
<dbReference type="Pfam" id="PF02798">
    <property type="entry name" value="GST_N"/>
    <property type="match status" value="1"/>
</dbReference>
<feature type="domain" description="GST C-terminal" evidence="2">
    <location>
        <begin position="88"/>
        <end position="215"/>
    </location>
</feature>
<dbReference type="Proteomes" id="UP000095463">
    <property type="component" value="Unassembled WGS sequence"/>
</dbReference>
<dbReference type="PANTHER" id="PTHR44051">
    <property type="entry name" value="GLUTATHIONE S-TRANSFERASE-RELATED"/>
    <property type="match status" value="1"/>
</dbReference>
<dbReference type="SUPFAM" id="SSF47616">
    <property type="entry name" value="GST C-terminal domain-like"/>
    <property type="match status" value="1"/>
</dbReference>
<dbReference type="SUPFAM" id="SSF52833">
    <property type="entry name" value="Thioredoxin-like"/>
    <property type="match status" value="1"/>
</dbReference>
<dbReference type="Gene3D" id="1.20.1050.10">
    <property type="match status" value="1"/>
</dbReference>
<dbReference type="AlphaFoldDB" id="A0A1E5XMZ6"/>
<dbReference type="CDD" id="cd03057">
    <property type="entry name" value="GST_N_Beta"/>
    <property type="match status" value="1"/>
</dbReference>
<dbReference type="SFLD" id="SFLDG00358">
    <property type="entry name" value="Main_(cytGST)"/>
    <property type="match status" value="1"/>
</dbReference>
<reference evidence="3 4" key="1">
    <citation type="journal article" date="2015" name="Genome Announc.">
        <title>Genome Assemblies of Three Soil-Associated Devosia species: D. insulae, D. limi, and D. soli.</title>
        <authorList>
            <person name="Hassan Y.I."/>
            <person name="Lepp D."/>
            <person name="Zhou T."/>
        </authorList>
    </citation>
    <scope>NUCLEOTIDE SEQUENCE [LARGE SCALE GENOMIC DNA]</scope>
    <source>
        <strain evidence="3 4">DS-56</strain>
    </source>
</reference>
<dbReference type="PROSITE" id="PS50404">
    <property type="entry name" value="GST_NTER"/>
    <property type="match status" value="1"/>
</dbReference>